<dbReference type="SUPFAM" id="SSF56672">
    <property type="entry name" value="DNA/RNA polymerases"/>
    <property type="match status" value="1"/>
</dbReference>
<dbReference type="InterPro" id="IPR000477">
    <property type="entry name" value="RT_dom"/>
</dbReference>
<dbReference type="Proteomes" id="UP000681722">
    <property type="component" value="Unassembled WGS sequence"/>
</dbReference>
<dbReference type="Gene3D" id="4.10.60.10">
    <property type="entry name" value="Zinc finger, CCHC-type"/>
    <property type="match status" value="1"/>
</dbReference>
<dbReference type="Pfam" id="PF03732">
    <property type="entry name" value="Retrotrans_gag"/>
    <property type="match status" value="1"/>
</dbReference>
<dbReference type="InterPro" id="IPR021109">
    <property type="entry name" value="Peptidase_aspartic_dom_sf"/>
</dbReference>
<dbReference type="Pfam" id="PF13975">
    <property type="entry name" value="gag-asp_proteas"/>
    <property type="match status" value="1"/>
</dbReference>
<evidence type="ECO:0000313" key="14">
    <source>
        <dbReference type="Proteomes" id="UP000681722"/>
    </source>
</evidence>
<dbReference type="SUPFAM" id="SSF50630">
    <property type="entry name" value="Acid proteases"/>
    <property type="match status" value="1"/>
</dbReference>
<dbReference type="EC" id="2.7.7.49" evidence="1"/>
<dbReference type="PROSITE" id="PS50878">
    <property type="entry name" value="RT_POL"/>
    <property type="match status" value="1"/>
</dbReference>
<dbReference type="InterPro" id="IPR043128">
    <property type="entry name" value="Rev_trsase/Diguanyl_cyclase"/>
</dbReference>
<feature type="domain" description="Peptidase A2" evidence="11">
    <location>
        <begin position="285"/>
        <end position="363"/>
    </location>
</feature>
<dbReference type="Pfam" id="PF00078">
    <property type="entry name" value="RVT_1"/>
    <property type="match status" value="1"/>
</dbReference>
<dbReference type="AlphaFoldDB" id="A0A8S2W4A8"/>
<dbReference type="InterPro" id="IPR041373">
    <property type="entry name" value="RT_RNaseH"/>
</dbReference>
<dbReference type="CDD" id="cd00303">
    <property type="entry name" value="retropepsin_like"/>
    <property type="match status" value="1"/>
</dbReference>
<dbReference type="PROSITE" id="PS50175">
    <property type="entry name" value="ASP_PROT_RETROV"/>
    <property type="match status" value="1"/>
</dbReference>
<evidence type="ECO:0000256" key="9">
    <source>
        <dbReference type="SAM" id="MobiDB-lite"/>
    </source>
</evidence>
<dbReference type="EMBL" id="CAJOBC010093562">
    <property type="protein sequence ID" value="CAF4417887.1"/>
    <property type="molecule type" value="Genomic_DNA"/>
</dbReference>
<dbReference type="GO" id="GO:0003676">
    <property type="term" value="F:nucleic acid binding"/>
    <property type="evidence" value="ECO:0007669"/>
    <property type="project" value="InterPro"/>
</dbReference>
<evidence type="ECO:0000256" key="8">
    <source>
        <dbReference type="PROSITE-ProRule" id="PRU00047"/>
    </source>
</evidence>
<feature type="region of interest" description="Disordered" evidence="9">
    <location>
        <begin position="1017"/>
        <end position="1043"/>
    </location>
</feature>
<evidence type="ECO:0000256" key="1">
    <source>
        <dbReference type="ARBA" id="ARBA00012493"/>
    </source>
</evidence>
<dbReference type="GO" id="GO:0004190">
    <property type="term" value="F:aspartic-type endopeptidase activity"/>
    <property type="evidence" value="ECO:0007669"/>
    <property type="project" value="InterPro"/>
</dbReference>
<dbReference type="OrthoDB" id="9950135at2759"/>
<dbReference type="Pfam" id="PF00098">
    <property type="entry name" value="zf-CCHC"/>
    <property type="match status" value="1"/>
</dbReference>
<dbReference type="PANTHER" id="PTHR37984:SF5">
    <property type="entry name" value="PROTEIN NYNRIN-LIKE"/>
    <property type="match status" value="1"/>
</dbReference>
<gene>
    <name evidence="13" type="ORF">SRO942_LOCUS40398</name>
</gene>
<dbReference type="PANTHER" id="PTHR37984">
    <property type="entry name" value="PROTEIN CBG26694"/>
    <property type="match status" value="1"/>
</dbReference>
<dbReference type="InterPro" id="IPR005162">
    <property type="entry name" value="Retrotrans_gag_dom"/>
</dbReference>
<comment type="caution">
    <text evidence="13">The sequence shown here is derived from an EMBL/GenBank/DDBJ whole genome shotgun (WGS) entry which is preliminary data.</text>
</comment>
<feature type="region of interest" description="Disordered" evidence="9">
    <location>
        <begin position="183"/>
        <end position="232"/>
    </location>
</feature>
<keyword evidence="3" id="KW-0548">Nucleotidyltransferase</keyword>
<dbReference type="InterPro" id="IPR001995">
    <property type="entry name" value="Peptidase_A2_cat"/>
</dbReference>
<dbReference type="FunFam" id="3.10.20.370:FF:000001">
    <property type="entry name" value="Retrovirus-related Pol polyprotein from transposon 17.6-like protein"/>
    <property type="match status" value="1"/>
</dbReference>
<feature type="domain" description="Reverse transcriptase" evidence="12">
    <location>
        <begin position="582"/>
        <end position="761"/>
    </location>
</feature>
<dbReference type="Gene3D" id="3.10.10.10">
    <property type="entry name" value="HIV Type 1 Reverse Transcriptase, subunit A, domain 1"/>
    <property type="match status" value="1"/>
</dbReference>
<evidence type="ECO:0000256" key="4">
    <source>
        <dbReference type="ARBA" id="ARBA00022722"/>
    </source>
</evidence>
<feature type="domain" description="CCHC-type" evidence="10">
    <location>
        <begin position="233"/>
        <end position="246"/>
    </location>
</feature>
<feature type="non-terminal residue" evidence="13">
    <location>
        <position position="1"/>
    </location>
</feature>
<dbReference type="FunFam" id="3.30.70.270:FF:000020">
    <property type="entry name" value="Transposon Tf2-6 polyprotein-like Protein"/>
    <property type="match status" value="1"/>
</dbReference>
<dbReference type="Gene3D" id="3.10.20.370">
    <property type="match status" value="1"/>
</dbReference>
<dbReference type="CDD" id="cd01647">
    <property type="entry name" value="RT_LTR"/>
    <property type="match status" value="1"/>
</dbReference>
<protein>
    <recommendedName>
        <fullName evidence="1">RNA-directed DNA polymerase</fullName>
        <ecNumber evidence="1">2.7.7.49</ecNumber>
    </recommendedName>
</protein>
<dbReference type="PROSITE" id="PS50158">
    <property type="entry name" value="ZF_CCHC"/>
    <property type="match status" value="1"/>
</dbReference>
<evidence type="ECO:0000256" key="2">
    <source>
        <dbReference type="ARBA" id="ARBA00022679"/>
    </source>
</evidence>
<dbReference type="Pfam" id="PF17917">
    <property type="entry name" value="RT_RNaseH"/>
    <property type="match status" value="1"/>
</dbReference>
<reference evidence="13" key="1">
    <citation type="submission" date="2021-02" db="EMBL/GenBank/DDBJ databases">
        <authorList>
            <person name="Nowell W R."/>
        </authorList>
    </citation>
    <scope>NUCLEOTIDE SEQUENCE</scope>
</reference>
<evidence type="ECO:0000256" key="5">
    <source>
        <dbReference type="ARBA" id="ARBA00022759"/>
    </source>
</evidence>
<keyword evidence="7" id="KW-0695">RNA-directed DNA polymerase</keyword>
<dbReference type="CDD" id="cd09274">
    <property type="entry name" value="RNase_HI_RT_Ty3"/>
    <property type="match status" value="1"/>
</dbReference>
<organism evidence="13 14">
    <name type="scientific">Didymodactylos carnosus</name>
    <dbReference type="NCBI Taxonomy" id="1234261"/>
    <lineage>
        <taxon>Eukaryota</taxon>
        <taxon>Metazoa</taxon>
        <taxon>Spiralia</taxon>
        <taxon>Gnathifera</taxon>
        <taxon>Rotifera</taxon>
        <taxon>Eurotatoria</taxon>
        <taxon>Bdelloidea</taxon>
        <taxon>Philodinida</taxon>
        <taxon>Philodinidae</taxon>
        <taxon>Didymodactylos</taxon>
    </lineage>
</organism>
<evidence type="ECO:0000259" key="11">
    <source>
        <dbReference type="PROSITE" id="PS50175"/>
    </source>
</evidence>
<dbReference type="GO" id="GO:0004519">
    <property type="term" value="F:endonuclease activity"/>
    <property type="evidence" value="ECO:0007669"/>
    <property type="project" value="UniProtKB-KW"/>
</dbReference>
<feature type="compositionally biased region" description="Low complexity" evidence="9">
    <location>
        <begin position="1022"/>
        <end position="1035"/>
    </location>
</feature>
<keyword evidence="8" id="KW-0479">Metal-binding</keyword>
<name>A0A8S2W4A8_9BILA</name>
<evidence type="ECO:0000259" key="10">
    <source>
        <dbReference type="PROSITE" id="PS50158"/>
    </source>
</evidence>
<keyword evidence="6" id="KW-0378">Hydrolase</keyword>
<evidence type="ECO:0000256" key="6">
    <source>
        <dbReference type="ARBA" id="ARBA00022801"/>
    </source>
</evidence>
<accession>A0A8S2W4A8</accession>
<dbReference type="InterPro" id="IPR043502">
    <property type="entry name" value="DNA/RNA_pol_sf"/>
</dbReference>
<dbReference type="Gene3D" id="3.30.70.270">
    <property type="match status" value="2"/>
</dbReference>
<dbReference type="GO" id="GO:0003964">
    <property type="term" value="F:RNA-directed DNA polymerase activity"/>
    <property type="evidence" value="ECO:0007669"/>
    <property type="project" value="UniProtKB-KW"/>
</dbReference>
<keyword evidence="2" id="KW-0808">Transferase</keyword>
<keyword evidence="8" id="KW-0863">Zinc-finger</keyword>
<dbReference type="InterPro" id="IPR001878">
    <property type="entry name" value="Znf_CCHC"/>
</dbReference>
<evidence type="ECO:0000256" key="3">
    <source>
        <dbReference type="ARBA" id="ARBA00022695"/>
    </source>
</evidence>
<keyword evidence="4" id="KW-0540">Nuclease</keyword>
<dbReference type="GO" id="GO:0006508">
    <property type="term" value="P:proteolysis"/>
    <property type="evidence" value="ECO:0007669"/>
    <property type="project" value="InterPro"/>
</dbReference>
<dbReference type="GO" id="GO:0008270">
    <property type="term" value="F:zinc ion binding"/>
    <property type="evidence" value="ECO:0007669"/>
    <property type="project" value="UniProtKB-KW"/>
</dbReference>
<evidence type="ECO:0000313" key="13">
    <source>
        <dbReference type="EMBL" id="CAF4417887.1"/>
    </source>
</evidence>
<dbReference type="SMART" id="SM00343">
    <property type="entry name" value="ZnF_C2HC"/>
    <property type="match status" value="1"/>
</dbReference>
<keyword evidence="8" id="KW-0862">Zinc</keyword>
<dbReference type="Gene3D" id="2.40.70.10">
    <property type="entry name" value="Acid Proteases"/>
    <property type="match status" value="1"/>
</dbReference>
<dbReference type="InterPro" id="IPR050951">
    <property type="entry name" value="Retrovirus_Pol_polyprotein"/>
</dbReference>
<sequence>MVEYKIKQLPTFSGKDNEKVIEWLTNIAQIGKMISCPDEQLYFIAKLKLEGDAQKWYQQHQDKISDWNAFHKLLSQRFPTIPHNERETLRQLVSRKQGLNEALSKYFRDVLNLCDKYDLNMSDSSRIGYLQEGLRPELQHYALGQQMSTPQQFFNTMQQHENIQVRLSNIQLDDYGTTAIIQQSRNHTTTPSVQQSNSFPMHRTTSSQSCNTETTGRSNQQRQPSKNNHQQNCYSCGQPGHYARDCLHHFSVVESPTGGSGSNKTNDIKPSSLTFVTIPVNGKRIKTLVDTGATNSIISRSTLLQLSHAPIRRNRYQYQLANNTNIHFIGEVELTVKIQHITTRINALVAETLCTNFILGKDWIQYYKADILENVEQIAFDVKLIRSVTLGPPQECDVDVKAPFSTADPVIFYPKQQLQQNKLVLMPNALLKIKHYKSTSTMINLSNYPTVIPRNTRLGVITYANPNIQCFVLAPQSSFNSQQPSNAQQLLSNVQQRRSLTSNDTDITIKNLINHLTPQEQEEVYPLLLKHQTLFDLTKRKIANTHIKHVIRTTDHPPISSRPFPRTLHQQQALSEHIHQMEKEHLIRRSTSPWASPVVLVKKPDGSTRFCVDYRKINNITKKDSYPLPHMGETINRLGGHKYFSKLDLKSGYFQIPIRDEDKEKTAFIVQDGHWEFNVLAQGLKNAPPTFQRIMNELLVYQRWDHCLVYLDDIIIFSKSMPQHLEQLNGILSVLNKANFTLNAPKCSLFRSTINYLGHTIHSEGISPLMNTIKALVDLPAPKSIKDVDAFLGAAGFYRKFIPNFSTIVSPLNKLTKNRKQKFFWHHEQQEAYEQLKNFLSTEPLLLSFPDLTSPLVLSTDASDIGYGGVLKQITNNGPKPISYLSRRLKPAEKRYSTTEKACLAMVRCIEEFRPYLLGREFTVETDHCPLCNFHRKSSKNERIDRWFIGLGEYDILEIKYKKGKCNCDADLMSRYPPTITINNDDIITLNVKGRLDGTTLENDEESIPQLNVLTRSSARATTTNDTNHMTTITDKQPKEATL</sequence>
<keyword evidence="5" id="KW-0255">Endonuclease</keyword>
<evidence type="ECO:0000256" key="7">
    <source>
        <dbReference type="ARBA" id="ARBA00022918"/>
    </source>
</evidence>
<evidence type="ECO:0000259" key="12">
    <source>
        <dbReference type="PROSITE" id="PS50878"/>
    </source>
</evidence>
<dbReference type="InterPro" id="IPR036875">
    <property type="entry name" value="Znf_CCHC_sf"/>
</dbReference>
<proteinExistence type="predicted"/>
<dbReference type="SUPFAM" id="SSF57756">
    <property type="entry name" value="Retrovirus zinc finger-like domains"/>
    <property type="match status" value="1"/>
</dbReference>